<keyword evidence="3" id="KW-1185">Reference proteome</keyword>
<feature type="region of interest" description="Disordered" evidence="1">
    <location>
        <begin position="1"/>
        <end position="77"/>
    </location>
</feature>
<sequence length="129" mass="13482">MSSSPLMRRPASAPLLSPTSAAAAAATANPSVTPGHRLPMPSPWHRETASAGFAFSPSSSSSAYESAPYSVSSTRSSTGSKYMDELLFLDPYFQSQKHHAHPVPVAQAVEGQAYQGHAGPRSPLNPFAG</sequence>
<dbReference type="AlphaFoldDB" id="A0A1Y2HZL7"/>
<evidence type="ECO:0000313" key="3">
    <source>
        <dbReference type="Proteomes" id="UP000193411"/>
    </source>
</evidence>
<comment type="caution">
    <text evidence="2">The sequence shown here is derived from an EMBL/GenBank/DDBJ whole genome shotgun (WGS) entry which is preliminary data.</text>
</comment>
<feature type="compositionally biased region" description="Low complexity" evidence="1">
    <location>
        <begin position="49"/>
        <end position="77"/>
    </location>
</feature>
<evidence type="ECO:0000313" key="2">
    <source>
        <dbReference type="EMBL" id="ORZ40046.1"/>
    </source>
</evidence>
<gene>
    <name evidence="2" type="ORF">BCR44DRAFT_1426157</name>
</gene>
<feature type="region of interest" description="Disordered" evidence="1">
    <location>
        <begin position="109"/>
        <end position="129"/>
    </location>
</feature>
<protein>
    <submittedName>
        <fullName evidence="2">Uncharacterized protein</fullName>
    </submittedName>
</protein>
<feature type="compositionally biased region" description="Low complexity" evidence="1">
    <location>
        <begin position="10"/>
        <end position="28"/>
    </location>
</feature>
<organism evidence="2 3">
    <name type="scientific">Catenaria anguillulae PL171</name>
    <dbReference type="NCBI Taxonomy" id="765915"/>
    <lineage>
        <taxon>Eukaryota</taxon>
        <taxon>Fungi</taxon>
        <taxon>Fungi incertae sedis</taxon>
        <taxon>Blastocladiomycota</taxon>
        <taxon>Blastocladiomycetes</taxon>
        <taxon>Blastocladiales</taxon>
        <taxon>Catenariaceae</taxon>
        <taxon>Catenaria</taxon>
    </lineage>
</organism>
<proteinExistence type="predicted"/>
<dbReference type="Proteomes" id="UP000193411">
    <property type="component" value="Unassembled WGS sequence"/>
</dbReference>
<reference evidence="2 3" key="1">
    <citation type="submission" date="2016-07" db="EMBL/GenBank/DDBJ databases">
        <title>Pervasive Adenine N6-methylation of Active Genes in Fungi.</title>
        <authorList>
            <consortium name="DOE Joint Genome Institute"/>
            <person name="Mondo S.J."/>
            <person name="Dannebaum R.O."/>
            <person name="Kuo R.C."/>
            <person name="Labutti K."/>
            <person name="Haridas S."/>
            <person name="Kuo A."/>
            <person name="Salamov A."/>
            <person name="Ahrendt S.R."/>
            <person name="Lipzen A."/>
            <person name="Sullivan W."/>
            <person name="Andreopoulos W.B."/>
            <person name="Clum A."/>
            <person name="Lindquist E."/>
            <person name="Daum C."/>
            <person name="Ramamoorthy G.K."/>
            <person name="Gryganskyi A."/>
            <person name="Culley D."/>
            <person name="Magnuson J.K."/>
            <person name="James T.Y."/>
            <person name="O'Malley M.A."/>
            <person name="Stajich J.E."/>
            <person name="Spatafora J.W."/>
            <person name="Visel A."/>
            <person name="Grigoriev I.V."/>
        </authorList>
    </citation>
    <scope>NUCLEOTIDE SEQUENCE [LARGE SCALE GENOMIC DNA]</scope>
    <source>
        <strain evidence="2 3">PL171</strain>
    </source>
</reference>
<dbReference type="EMBL" id="MCFL01000004">
    <property type="protein sequence ID" value="ORZ40046.1"/>
    <property type="molecule type" value="Genomic_DNA"/>
</dbReference>
<name>A0A1Y2HZL7_9FUNG</name>
<evidence type="ECO:0000256" key="1">
    <source>
        <dbReference type="SAM" id="MobiDB-lite"/>
    </source>
</evidence>
<accession>A0A1Y2HZL7</accession>